<dbReference type="InterPro" id="IPR000504">
    <property type="entry name" value="RRM_dom"/>
</dbReference>
<dbReference type="SUPFAM" id="SSF54928">
    <property type="entry name" value="RNA-binding domain, RBD"/>
    <property type="match status" value="1"/>
</dbReference>
<evidence type="ECO:0000259" key="3">
    <source>
        <dbReference type="PROSITE" id="PS50102"/>
    </source>
</evidence>
<dbReference type="InterPro" id="IPR012677">
    <property type="entry name" value="Nucleotide-bd_a/b_plait_sf"/>
</dbReference>
<protein>
    <recommendedName>
        <fullName evidence="3">RRM domain-containing protein</fullName>
    </recommendedName>
</protein>
<keyword evidence="5" id="KW-1185">Reference proteome</keyword>
<dbReference type="InterPro" id="IPR035979">
    <property type="entry name" value="RBD_domain_sf"/>
</dbReference>
<accession>A0A8S0YX52</accession>
<dbReference type="Proteomes" id="UP000494106">
    <property type="component" value="Unassembled WGS sequence"/>
</dbReference>
<name>A0A8S0YX52_ARCPL</name>
<dbReference type="Pfam" id="PF00076">
    <property type="entry name" value="RRM_1"/>
    <property type="match status" value="1"/>
</dbReference>
<dbReference type="Gene3D" id="3.30.70.330">
    <property type="match status" value="1"/>
</dbReference>
<dbReference type="CDD" id="cd12681">
    <property type="entry name" value="RRM_SKAR"/>
    <property type="match status" value="1"/>
</dbReference>
<evidence type="ECO:0000313" key="4">
    <source>
        <dbReference type="EMBL" id="CAB3224620.1"/>
    </source>
</evidence>
<organism evidence="4 5">
    <name type="scientific">Arctia plantaginis</name>
    <name type="common">Wood tiger moth</name>
    <name type="synonym">Phalaena plantaginis</name>
    <dbReference type="NCBI Taxonomy" id="874455"/>
    <lineage>
        <taxon>Eukaryota</taxon>
        <taxon>Metazoa</taxon>
        <taxon>Ecdysozoa</taxon>
        <taxon>Arthropoda</taxon>
        <taxon>Hexapoda</taxon>
        <taxon>Insecta</taxon>
        <taxon>Pterygota</taxon>
        <taxon>Neoptera</taxon>
        <taxon>Endopterygota</taxon>
        <taxon>Lepidoptera</taxon>
        <taxon>Glossata</taxon>
        <taxon>Ditrysia</taxon>
        <taxon>Noctuoidea</taxon>
        <taxon>Erebidae</taxon>
        <taxon>Arctiinae</taxon>
        <taxon>Arctia</taxon>
    </lineage>
</organism>
<gene>
    <name evidence="4" type="ORF">APLA_LOCUS2101</name>
</gene>
<dbReference type="EMBL" id="CADEBC010000159">
    <property type="protein sequence ID" value="CAB3224620.1"/>
    <property type="molecule type" value="Genomic_DNA"/>
</dbReference>
<keyword evidence="1 2" id="KW-0694">RNA-binding</keyword>
<dbReference type="PROSITE" id="PS50102">
    <property type="entry name" value="RRM"/>
    <property type="match status" value="1"/>
</dbReference>
<dbReference type="InterPro" id="IPR034784">
    <property type="entry name" value="PDIP3_RRM"/>
</dbReference>
<evidence type="ECO:0000313" key="5">
    <source>
        <dbReference type="Proteomes" id="UP000494106"/>
    </source>
</evidence>
<dbReference type="PANTHER" id="PTHR19965">
    <property type="entry name" value="RNA AND EXPORT FACTOR BINDING PROTEIN"/>
    <property type="match status" value="1"/>
</dbReference>
<dbReference type="GO" id="GO:0006406">
    <property type="term" value="P:mRNA export from nucleus"/>
    <property type="evidence" value="ECO:0007669"/>
    <property type="project" value="TreeGrafter"/>
</dbReference>
<dbReference type="PANTHER" id="PTHR19965:SF94">
    <property type="entry name" value="FI13061P-RELATED"/>
    <property type="match status" value="1"/>
</dbReference>
<dbReference type="SMART" id="SM00360">
    <property type="entry name" value="RRM"/>
    <property type="match status" value="1"/>
</dbReference>
<feature type="domain" description="RRM" evidence="3">
    <location>
        <begin position="308"/>
        <end position="379"/>
    </location>
</feature>
<dbReference type="GO" id="GO:0005634">
    <property type="term" value="C:nucleus"/>
    <property type="evidence" value="ECO:0007669"/>
    <property type="project" value="TreeGrafter"/>
</dbReference>
<dbReference type="GO" id="GO:0003729">
    <property type="term" value="F:mRNA binding"/>
    <property type="evidence" value="ECO:0007669"/>
    <property type="project" value="TreeGrafter"/>
</dbReference>
<sequence>MSSYVDMSLEDIIKKKRETSRIKRKPNVSMPSKKLPIADARNKIISKKRTQITDAREKLAQLAKQKDARLKLEKLRLERSGVQGQPRNIFQNRTKYPRAISNKERVFIDTSRQVTSQPLHISKIAQNRQLHIGRQLNSVRQFNTNRQLNIARELNTGGQLRTGRQLNMGRQLNTSRLLNSGQQLNTERFINSRPIEKPRYLDFDSTQKLKPILRTVENDLEIIDDPMEDEYVPPKLSSNILNRQTSLQLKIIAHNDDIHDKRIATIHRSAISDKDKSPPRPPSILKKRPMAALRTDTKIQKVDKPLEYRIIVSNLRNTVTAGDIEELFGDVGGMLESRLVRPGTAEVIYKTQEDAQKAVDLYHNRQLDGQPMNCLLVTPRSPTATTARNSNKPALYSTNSNVEPDISTFHKVLFSNL</sequence>
<dbReference type="OrthoDB" id="346839at2759"/>
<evidence type="ECO:0000256" key="2">
    <source>
        <dbReference type="PROSITE-ProRule" id="PRU00176"/>
    </source>
</evidence>
<comment type="caution">
    <text evidence="4">The sequence shown here is derived from an EMBL/GenBank/DDBJ whole genome shotgun (WGS) entry which is preliminary data.</text>
</comment>
<proteinExistence type="predicted"/>
<evidence type="ECO:0000256" key="1">
    <source>
        <dbReference type="ARBA" id="ARBA00022884"/>
    </source>
</evidence>
<dbReference type="AlphaFoldDB" id="A0A8S0YX52"/>
<dbReference type="InterPro" id="IPR051229">
    <property type="entry name" value="ALYREF_mRNA_export"/>
</dbReference>
<reference evidence="4 5" key="1">
    <citation type="submission" date="2020-04" db="EMBL/GenBank/DDBJ databases">
        <authorList>
            <person name="Wallbank WR R."/>
            <person name="Pardo Diaz C."/>
            <person name="Kozak K."/>
            <person name="Martin S."/>
            <person name="Jiggins C."/>
            <person name="Moest M."/>
            <person name="Warren A I."/>
            <person name="Byers J.R.P. K."/>
            <person name="Montejo-Kovacevich G."/>
            <person name="Yen C E."/>
        </authorList>
    </citation>
    <scope>NUCLEOTIDE SEQUENCE [LARGE SCALE GENOMIC DNA]</scope>
</reference>